<evidence type="ECO:0000256" key="15">
    <source>
        <dbReference type="SAM" id="MobiDB-lite"/>
    </source>
</evidence>
<comment type="similarity">
    <text evidence="4">Belongs to the sorting nexin family.</text>
</comment>
<evidence type="ECO:0000256" key="1">
    <source>
        <dbReference type="ARBA" id="ARBA00004481"/>
    </source>
</evidence>
<comment type="subcellular location">
    <subcellularLocation>
        <location evidence="2">Cytoplasm</location>
        <location evidence="2">Cytosol</location>
    </subcellularLocation>
    <subcellularLocation>
        <location evidence="1">Endosome membrane</location>
        <topology evidence="1">Peripheral membrane protein</topology>
    </subcellularLocation>
    <subcellularLocation>
        <location evidence="3">Preautophagosomal structure membrane</location>
        <topology evidence="3">Peripheral membrane protein</topology>
    </subcellularLocation>
</comment>
<keyword evidence="7" id="KW-0967">Endosome</keyword>
<evidence type="ECO:0000256" key="10">
    <source>
        <dbReference type="ARBA" id="ARBA00023121"/>
    </source>
</evidence>
<evidence type="ECO:0000256" key="3">
    <source>
        <dbReference type="ARBA" id="ARBA00004623"/>
    </source>
</evidence>
<dbReference type="InterPro" id="IPR001683">
    <property type="entry name" value="PX_dom"/>
</dbReference>
<evidence type="ECO:0000256" key="14">
    <source>
        <dbReference type="ARBA" id="ARBA00054950"/>
    </source>
</evidence>
<dbReference type="GO" id="GO:0034045">
    <property type="term" value="C:phagophore assembly site membrane"/>
    <property type="evidence" value="ECO:0007669"/>
    <property type="project" value="UniProtKB-SubCell"/>
</dbReference>
<feature type="compositionally biased region" description="Acidic residues" evidence="15">
    <location>
        <begin position="61"/>
        <end position="71"/>
    </location>
</feature>
<dbReference type="GO" id="GO:0000422">
    <property type="term" value="P:autophagy of mitochondrion"/>
    <property type="evidence" value="ECO:0007669"/>
    <property type="project" value="TreeGrafter"/>
</dbReference>
<sequence length="516" mass="58615">MPGPLDEDGFHSIAWDDQPSQQSILSHSSSPFDEGFESIPSHNPHITSASSEGWSHASQDDAGDFEGDGDDTITLPRKERAAEGGEGVDANKWNGRWMKVDVREPFKEHEGSKDMYVSYAVHTHTNLQTFKKQHTVVRRRFQDFVFLREHLVKAFPACVVPPIPDKHRLEYIKGDRFSGEFIEKRRQDLQRFADRIANHPTLQRSQLTNDFLQSTEWTVAKHHHISHPPPDSHTSLIDSVSDTFINAFSKVRKPDARFLEMTEELERFEDGLTGVDRVVGRGKGRLDDLAQDYLDMAAAYQGLGYLESGITEPLNRFAEKMVDFSGLLKHTARISILEGSYTDNSQNQETVEPFISSTHSLLAYSAAHRNIIKARDQKQLDFEELSAYLSAVVSERDRLAALSSGHAGAPVGLGTYLRDQVDKIRGTDDIHTRRERMRKLDGKIVELQEAVTLAHETSNAFSEEVLKEHNYYELDKREEMKEALQGYADGQVEMLQAAMDDWDRIIPLLERIRVDV</sequence>
<evidence type="ECO:0000313" key="17">
    <source>
        <dbReference type="EMBL" id="ODO04626.1"/>
    </source>
</evidence>
<dbReference type="SUPFAM" id="SSF64268">
    <property type="entry name" value="PX domain"/>
    <property type="match status" value="1"/>
</dbReference>
<dbReference type="AlphaFoldDB" id="A0A1E3JV46"/>
<reference evidence="17 18" key="1">
    <citation type="submission" date="2016-06" db="EMBL/GenBank/DDBJ databases">
        <title>Evolution of pathogenesis and genome organization in the Tremellales.</title>
        <authorList>
            <person name="Cuomo C."/>
            <person name="Litvintseva A."/>
            <person name="Heitman J."/>
            <person name="Chen Y."/>
            <person name="Sun S."/>
            <person name="Springer D."/>
            <person name="Dromer F."/>
            <person name="Young S."/>
            <person name="Zeng Q."/>
            <person name="Chapman S."/>
            <person name="Gujja S."/>
            <person name="Saif S."/>
            <person name="Birren B."/>
        </authorList>
    </citation>
    <scope>NUCLEOTIDE SEQUENCE [LARGE SCALE GENOMIC DNA]</scope>
    <source>
        <strain evidence="17 18">CBS 6273</strain>
    </source>
</reference>
<dbReference type="FunFam" id="1.20.1270.60:FF:000042">
    <property type="entry name" value="Vacuolar targeting protein Atg24"/>
    <property type="match status" value="1"/>
</dbReference>
<evidence type="ECO:0000256" key="5">
    <source>
        <dbReference type="ARBA" id="ARBA00022448"/>
    </source>
</evidence>
<dbReference type="GO" id="GO:0015031">
    <property type="term" value="P:protein transport"/>
    <property type="evidence" value="ECO:0007669"/>
    <property type="project" value="UniProtKB-KW"/>
</dbReference>
<feature type="compositionally biased region" description="Polar residues" evidence="15">
    <location>
        <begin position="40"/>
        <end position="57"/>
    </location>
</feature>
<dbReference type="EMBL" id="MEKH01000008">
    <property type="protein sequence ID" value="ODO04626.1"/>
    <property type="molecule type" value="Genomic_DNA"/>
</dbReference>
<evidence type="ECO:0000256" key="6">
    <source>
        <dbReference type="ARBA" id="ARBA00022490"/>
    </source>
</evidence>
<dbReference type="GO" id="GO:0032456">
    <property type="term" value="P:endocytic recycling"/>
    <property type="evidence" value="ECO:0007669"/>
    <property type="project" value="TreeGrafter"/>
</dbReference>
<feature type="domain" description="PX" evidence="16">
    <location>
        <begin position="97"/>
        <end position="219"/>
    </location>
</feature>
<dbReference type="OrthoDB" id="205639at2759"/>
<dbReference type="PROSITE" id="PS50195">
    <property type="entry name" value="PX"/>
    <property type="match status" value="1"/>
</dbReference>
<protein>
    <recommendedName>
        <fullName evidence="12">Sorting nexin-4</fullName>
    </recommendedName>
    <alternativeName>
        <fullName evidence="13">Autophagy-related protein 24</fullName>
    </alternativeName>
</protein>
<dbReference type="PANTHER" id="PTHR45949:SF2">
    <property type="entry name" value="SORTING NEXIN-4"/>
    <property type="match status" value="1"/>
</dbReference>
<keyword evidence="5" id="KW-0813">Transport</keyword>
<evidence type="ECO:0000256" key="11">
    <source>
        <dbReference type="ARBA" id="ARBA00023136"/>
    </source>
</evidence>
<evidence type="ECO:0000256" key="4">
    <source>
        <dbReference type="ARBA" id="ARBA00010883"/>
    </source>
</evidence>
<comment type="function">
    <text evidence="14">Sorting nexin, involved in the separation or division of vacuoles throughout the entire life cycle of the cells. Involved in retrieval of late-Golgi SNAREs from post-Golgi endosomes to the trans-Golgi network, for cytoplasm to vacuole transport (Cvt), and autophagy of large cargos including mitophagy, pexophagy and glycophagy.</text>
</comment>
<dbReference type="GO" id="GO:0005769">
    <property type="term" value="C:early endosome"/>
    <property type="evidence" value="ECO:0007669"/>
    <property type="project" value="TreeGrafter"/>
</dbReference>
<evidence type="ECO:0000256" key="9">
    <source>
        <dbReference type="ARBA" id="ARBA00023006"/>
    </source>
</evidence>
<dbReference type="GO" id="GO:0034727">
    <property type="term" value="P:piecemeal microautophagy of the nucleus"/>
    <property type="evidence" value="ECO:0007669"/>
    <property type="project" value="TreeGrafter"/>
</dbReference>
<dbReference type="GO" id="GO:0005829">
    <property type="term" value="C:cytosol"/>
    <property type="evidence" value="ECO:0007669"/>
    <property type="project" value="UniProtKB-SubCell"/>
</dbReference>
<dbReference type="GO" id="GO:0035091">
    <property type="term" value="F:phosphatidylinositol binding"/>
    <property type="evidence" value="ECO:0007669"/>
    <property type="project" value="InterPro"/>
</dbReference>
<dbReference type="CDD" id="cd06863">
    <property type="entry name" value="PX_Atg24p"/>
    <property type="match status" value="1"/>
</dbReference>
<dbReference type="GO" id="GO:0061709">
    <property type="term" value="P:reticulophagy"/>
    <property type="evidence" value="ECO:0007669"/>
    <property type="project" value="TreeGrafter"/>
</dbReference>
<name>A0A1E3JV46_9TREE</name>
<proteinExistence type="inferred from homology"/>
<evidence type="ECO:0000259" key="16">
    <source>
        <dbReference type="PROSITE" id="PS50195"/>
    </source>
</evidence>
<organism evidence="17 18">
    <name type="scientific">Cryptococcus amylolentus CBS 6273</name>
    <dbReference type="NCBI Taxonomy" id="1296118"/>
    <lineage>
        <taxon>Eukaryota</taxon>
        <taxon>Fungi</taxon>
        <taxon>Dikarya</taxon>
        <taxon>Basidiomycota</taxon>
        <taxon>Agaricomycotina</taxon>
        <taxon>Tremellomycetes</taxon>
        <taxon>Tremellales</taxon>
        <taxon>Cryptococcaceae</taxon>
        <taxon>Cryptococcus</taxon>
    </lineage>
</organism>
<evidence type="ECO:0000256" key="8">
    <source>
        <dbReference type="ARBA" id="ARBA00022927"/>
    </source>
</evidence>
<evidence type="ECO:0000313" key="18">
    <source>
        <dbReference type="Proteomes" id="UP000095149"/>
    </source>
</evidence>
<evidence type="ECO:0000256" key="7">
    <source>
        <dbReference type="ARBA" id="ARBA00022753"/>
    </source>
</evidence>
<feature type="region of interest" description="Disordered" evidence="15">
    <location>
        <begin position="1"/>
        <end position="90"/>
    </location>
</feature>
<dbReference type="Gene3D" id="1.20.1270.60">
    <property type="entry name" value="Arfaptin homology (AH) domain/BAR domain"/>
    <property type="match status" value="1"/>
</dbReference>
<dbReference type="Gene3D" id="3.30.1520.10">
    <property type="entry name" value="Phox-like domain"/>
    <property type="match status" value="1"/>
</dbReference>
<keyword evidence="8" id="KW-0653">Protein transport</keyword>
<keyword evidence="10" id="KW-0446">Lipid-binding</keyword>
<dbReference type="InterPro" id="IPR036871">
    <property type="entry name" value="PX_dom_sf"/>
</dbReference>
<accession>A0A1E3JV46</accession>
<dbReference type="SMART" id="SM00312">
    <property type="entry name" value="PX"/>
    <property type="match status" value="1"/>
</dbReference>
<dbReference type="GO" id="GO:0010008">
    <property type="term" value="C:endosome membrane"/>
    <property type="evidence" value="ECO:0007669"/>
    <property type="project" value="UniProtKB-SubCell"/>
</dbReference>
<feature type="compositionally biased region" description="Low complexity" evidence="15">
    <location>
        <begin position="18"/>
        <end position="30"/>
    </location>
</feature>
<evidence type="ECO:0000256" key="2">
    <source>
        <dbReference type="ARBA" id="ARBA00004514"/>
    </source>
</evidence>
<dbReference type="Proteomes" id="UP000095149">
    <property type="component" value="Unassembled WGS sequence"/>
</dbReference>
<evidence type="ECO:0000256" key="12">
    <source>
        <dbReference type="ARBA" id="ARBA00040748"/>
    </source>
</evidence>
<dbReference type="FunFam" id="3.30.1520.10:FF:000049">
    <property type="entry name" value="Vacuolar sorting protein VPS1"/>
    <property type="match status" value="1"/>
</dbReference>
<dbReference type="Pfam" id="PF00787">
    <property type="entry name" value="PX"/>
    <property type="match status" value="1"/>
</dbReference>
<dbReference type="PANTHER" id="PTHR45949">
    <property type="entry name" value="SORTING NEXIN-4"/>
    <property type="match status" value="1"/>
</dbReference>
<keyword evidence="6" id="KW-0963">Cytoplasm</keyword>
<comment type="caution">
    <text evidence="17">The sequence shown here is derived from an EMBL/GenBank/DDBJ whole genome shotgun (WGS) entry which is preliminary data.</text>
</comment>
<gene>
    <name evidence="17" type="ORF">I350_05235</name>
</gene>
<keyword evidence="9" id="KW-0072">Autophagy</keyword>
<evidence type="ECO:0000256" key="13">
    <source>
        <dbReference type="ARBA" id="ARBA00041273"/>
    </source>
</evidence>
<keyword evidence="11" id="KW-0472">Membrane</keyword>
<dbReference type="InterPro" id="IPR027267">
    <property type="entry name" value="AH/BAR_dom_sf"/>
</dbReference>